<evidence type="ECO:0000259" key="1">
    <source>
        <dbReference type="Pfam" id="PF01882"/>
    </source>
</evidence>
<dbReference type="HOGENOM" id="CLU_054927_3_0_5"/>
<evidence type="ECO:0000313" key="3">
    <source>
        <dbReference type="Proteomes" id="UP000000245"/>
    </source>
</evidence>
<dbReference type="eggNOG" id="COG1721">
    <property type="taxonomic scope" value="Bacteria"/>
</dbReference>
<gene>
    <name evidence="2" type="ordered locus">Acry_2006</name>
</gene>
<dbReference type="PANTHER" id="PTHR33608:SF6">
    <property type="entry name" value="BLL2464 PROTEIN"/>
    <property type="match status" value="1"/>
</dbReference>
<reference evidence="2 3" key="1">
    <citation type="submission" date="2007-05" db="EMBL/GenBank/DDBJ databases">
        <title>Complete sequence of chromosome of Acidiphilium cryptum JF-5.</title>
        <authorList>
            <consortium name="US DOE Joint Genome Institute"/>
            <person name="Copeland A."/>
            <person name="Lucas S."/>
            <person name="Lapidus A."/>
            <person name="Barry K."/>
            <person name="Detter J.C."/>
            <person name="Glavina del Rio T."/>
            <person name="Hammon N."/>
            <person name="Israni S."/>
            <person name="Dalin E."/>
            <person name="Tice H."/>
            <person name="Pitluck S."/>
            <person name="Sims D."/>
            <person name="Brettin T."/>
            <person name="Bruce D."/>
            <person name="Han C."/>
            <person name="Schmutz J."/>
            <person name="Larimer F."/>
            <person name="Land M."/>
            <person name="Hauser L."/>
            <person name="Kyrpides N."/>
            <person name="Kim E."/>
            <person name="Magnuson T."/>
            <person name="Richardson P."/>
        </authorList>
    </citation>
    <scope>NUCLEOTIDE SEQUENCE [LARGE SCALE GENOMIC DNA]</scope>
    <source>
        <strain evidence="2 3">JF-5</strain>
    </source>
</reference>
<sequence>MRGSLAEADARAAAVAAAAALAARLPALVLAARRLAAGVAPGRHGRRRAGAGEQFWQYRELHEADSARSIDWRRSARGERLYVREREWETIETLMLDIADHPGMAFHSAGASEPKFDRALVLGLALAALALDGGERVAAWRRTAPLGGPGALERLAAGFLLPKTVAPGPGRLALIGDFLDPPEEVAAALSAMGASLRGGVLLQVLDPAECDFPFRGRVLFEDPAGGRPEDVASAEDVAVAYRARLAAQRAAVVRAAETARLRPLFHRTDTPAGPALAALRSALEPAR</sequence>
<dbReference type="PANTHER" id="PTHR33608">
    <property type="entry name" value="BLL2464 PROTEIN"/>
    <property type="match status" value="1"/>
</dbReference>
<dbReference type="InterPro" id="IPR002881">
    <property type="entry name" value="DUF58"/>
</dbReference>
<dbReference type="EMBL" id="CP000697">
    <property type="protein sequence ID" value="ABQ31206.1"/>
    <property type="molecule type" value="Genomic_DNA"/>
</dbReference>
<feature type="domain" description="DUF58" evidence="1">
    <location>
        <begin position="57"/>
        <end position="142"/>
    </location>
</feature>
<evidence type="ECO:0000313" key="2">
    <source>
        <dbReference type="EMBL" id="ABQ31206.1"/>
    </source>
</evidence>
<accession>A5G024</accession>
<protein>
    <recommendedName>
        <fullName evidence="1">DUF58 domain-containing protein</fullName>
    </recommendedName>
</protein>
<proteinExistence type="predicted"/>
<keyword evidence="3" id="KW-1185">Reference proteome</keyword>
<dbReference type="STRING" id="349163.Acry_2006"/>
<dbReference type="AlphaFoldDB" id="A5G024"/>
<dbReference type="Proteomes" id="UP000000245">
    <property type="component" value="Chromosome"/>
</dbReference>
<name>A5G024_ACICJ</name>
<organism evidence="2 3">
    <name type="scientific">Acidiphilium cryptum (strain JF-5)</name>
    <dbReference type="NCBI Taxonomy" id="349163"/>
    <lineage>
        <taxon>Bacteria</taxon>
        <taxon>Pseudomonadati</taxon>
        <taxon>Pseudomonadota</taxon>
        <taxon>Alphaproteobacteria</taxon>
        <taxon>Acetobacterales</taxon>
        <taxon>Acidocellaceae</taxon>
        <taxon>Acidiphilium</taxon>
    </lineage>
</organism>
<dbReference type="Pfam" id="PF01882">
    <property type="entry name" value="DUF58"/>
    <property type="match status" value="1"/>
</dbReference>
<dbReference type="KEGG" id="acr:Acry_2006"/>